<feature type="transmembrane region" description="Helical" evidence="1">
    <location>
        <begin position="40"/>
        <end position="58"/>
    </location>
</feature>
<dbReference type="Pfam" id="PF09925">
    <property type="entry name" value="DUF2157"/>
    <property type="match status" value="1"/>
</dbReference>
<evidence type="ECO:0000259" key="2">
    <source>
        <dbReference type="Pfam" id="PF09925"/>
    </source>
</evidence>
<accession>A0ABV2T2S7</accession>
<feature type="transmembrane region" description="Helical" evidence="1">
    <location>
        <begin position="129"/>
        <end position="150"/>
    </location>
</feature>
<evidence type="ECO:0000256" key="1">
    <source>
        <dbReference type="SAM" id="Phobius"/>
    </source>
</evidence>
<feature type="transmembrane region" description="Helical" evidence="1">
    <location>
        <begin position="105"/>
        <end position="123"/>
    </location>
</feature>
<organism evidence="3 4">
    <name type="scientific">Chitinophaga defluvii</name>
    <dbReference type="NCBI Taxonomy" id="3163343"/>
    <lineage>
        <taxon>Bacteria</taxon>
        <taxon>Pseudomonadati</taxon>
        <taxon>Bacteroidota</taxon>
        <taxon>Chitinophagia</taxon>
        <taxon>Chitinophagales</taxon>
        <taxon>Chitinophagaceae</taxon>
        <taxon>Chitinophaga</taxon>
    </lineage>
</organism>
<dbReference type="RefSeq" id="WP_354659966.1">
    <property type="nucleotide sequence ID" value="NZ_JBEXAC010000001.1"/>
</dbReference>
<dbReference type="InterPro" id="IPR018677">
    <property type="entry name" value="DUF2157"/>
</dbReference>
<feature type="domain" description="DUF2157" evidence="2">
    <location>
        <begin position="8"/>
        <end position="151"/>
    </location>
</feature>
<feature type="transmembrane region" description="Helical" evidence="1">
    <location>
        <begin position="64"/>
        <end position="85"/>
    </location>
</feature>
<feature type="transmembrane region" description="Helical" evidence="1">
    <location>
        <begin position="216"/>
        <end position="235"/>
    </location>
</feature>
<feature type="transmembrane region" description="Helical" evidence="1">
    <location>
        <begin position="186"/>
        <end position="204"/>
    </location>
</feature>
<dbReference type="Proteomes" id="UP001549749">
    <property type="component" value="Unassembled WGS sequence"/>
</dbReference>
<sequence length="329" mass="36946">MDIAIFKKLAAAGLISPVSLEKVKVTAGNRLFSLHWELRTLLYLGVLLLSGALGILVYKHIDTIGHQIILLCIGFVCAACFAYCVRKKLPFSVDKVPAPNSFFDYLLLLGCLLFITFVGYLQFQYTAFGTAYGLATFIPLSVLLFSAYFFDHLGVLTMAITNLAAWMGIAVTPARILKENDFSSSPLIYTALLLGAILIAAGVLSRIKNVKRHFDFTYTNFGAHILFIACLAGLFQFEENTLFWILLLWGIAGYFYRYAMQEHSFYFLLILTLYSYIGLSTVVTRILFRDSGNEEGAFYLAFFYYIGSAIGLVMLLIHYNKKIKNDARI</sequence>
<reference evidence="3 4" key="1">
    <citation type="submission" date="2024-06" db="EMBL/GenBank/DDBJ databases">
        <title>Chitinophaga defluvii sp. nov., isolated from municipal sewage.</title>
        <authorList>
            <person name="Zhang L."/>
        </authorList>
    </citation>
    <scope>NUCLEOTIDE SEQUENCE [LARGE SCALE GENOMIC DNA]</scope>
    <source>
        <strain evidence="3 4">H8</strain>
    </source>
</reference>
<protein>
    <submittedName>
        <fullName evidence="3">DUF2157 domain-containing protein</fullName>
    </submittedName>
</protein>
<evidence type="ECO:0000313" key="4">
    <source>
        <dbReference type="Proteomes" id="UP001549749"/>
    </source>
</evidence>
<dbReference type="EMBL" id="JBEXAC010000001">
    <property type="protein sequence ID" value="MET6997328.1"/>
    <property type="molecule type" value="Genomic_DNA"/>
</dbReference>
<feature type="transmembrane region" description="Helical" evidence="1">
    <location>
        <begin position="155"/>
        <end position="174"/>
    </location>
</feature>
<evidence type="ECO:0000313" key="3">
    <source>
        <dbReference type="EMBL" id="MET6997328.1"/>
    </source>
</evidence>
<feature type="transmembrane region" description="Helical" evidence="1">
    <location>
        <begin position="266"/>
        <end position="288"/>
    </location>
</feature>
<feature type="transmembrane region" description="Helical" evidence="1">
    <location>
        <begin position="300"/>
        <end position="319"/>
    </location>
</feature>
<keyword evidence="1" id="KW-0472">Membrane</keyword>
<keyword evidence="1" id="KW-0812">Transmembrane</keyword>
<name>A0ABV2T2S7_9BACT</name>
<keyword evidence="1" id="KW-1133">Transmembrane helix</keyword>
<keyword evidence="4" id="KW-1185">Reference proteome</keyword>
<feature type="transmembrane region" description="Helical" evidence="1">
    <location>
        <begin position="241"/>
        <end position="259"/>
    </location>
</feature>
<gene>
    <name evidence="3" type="ORF">ABR189_08095</name>
</gene>
<comment type="caution">
    <text evidence="3">The sequence shown here is derived from an EMBL/GenBank/DDBJ whole genome shotgun (WGS) entry which is preliminary data.</text>
</comment>
<proteinExistence type="predicted"/>